<dbReference type="GO" id="GO:0005737">
    <property type="term" value="C:cytoplasm"/>
    <property type="evidence" value="ECO:0000318"/>
    <property type="project" value="GO_Central"/>
</dbReference>
<dbReference type="InParanoid" id="H2Y048"/>
<keyword evidence="4" id="KW-0378">Hydrolase</keyword>
<feature type="domain" description="Cytosol aminopeptidase" evidence="5">
    <location>
        <begin position="340"/>
        <end position="347"/>
    </location>
</feature>
<protein>
    <submittedName>
        <fullName evidence="6">Putative aminopeptidase W07G4.4</fullName>
    </submittedName>
</protein>
<evidence type="ECO:0000313" key="6">
    <source>
        <dbReference type="Ensembl" id="ENSCINP00000035282.1"/>
    </source>
</evidence>
<dbReference type="PRINTS" id="PR00481">
    <property type="entry name" value="LAMNOPPTDASE"/>
</dbReference>
<proteinExistence type="inferred from homology"/>
<evidence type="ECO:0000259" key="5">
    <source>
        <dbReference type="PROSITE" id="PS00631"/>
    </source>
</evidence>
<keyword evidence="2" id="KW-0031">Aminopeptidase</keyword>
<evidence type="ECO:0000256" key="4">
    <source>
        <dbReference type="ARBA" id="ARBA00022801"/>
    </source>
</evidence>
<dbReference type="PANTHER" id="PTHR11963:SF48">
    <property type="entry name" value="DIPEPTIDASE B, ISOFORM A"/>
    <property type="match status" value="1"/>
</dbReference>
<evidence type="ECO:0000256" key="3">
    <source>
        <dbReference type="ARBA" id="ARBA00022670"/>
    </source>
</evidence>
<dbReference type="GeneTree" id="ENSGT00530000063255"/>
<sequence>MGLPCEIELVSKFENLNFDGVILVCEKLDDLKDSLSFLKKPLEDLKQIDDSVGKSVTVAALDGGLKRVIFAPTGPLNRDYDDVRRFADAAENGIKRAIKAGCQSPVLVTVKNDKFKYASFVAALGAMQALYVPLEIREAKPEKKNKLLKLGLWSGESSPYLIPTVDAFESGRSLVRDIQGSDPERMAPPRVADYVTANFANTNIKVEVVSDCDYIEKNYPCLGAVNRAAKVVPRHNARVIKLFYEGSGPITDTLFLVGKGVTYDTGGADVKAGGIMAGMHRDKGGASAVAGFFQILEKLKPAHLKVYGTMSMVRNSIGANGYVADEIITARSGKRVRVGNTDAEGRMAMADCLCEAKEMAKNEVNPHLYTIATLTGHAIIAMGPGYSIAMDNGPAREIQNSLKLRDAGDAVGDMFEISTIRREDYVFHTGKSEYEDILQCNNAPSSRTPRGHQSPSAFMIMTSGLDSHGLDSDHPLKYTHLDIAGSEGKFPGIPTGAPITGLYSRYFVPRIK</sequence>
<reference evidence="7" key="1">
    <citation type="journal article" date="2002" name="Science">
        <title>The draft genome of Ciona intestinalis: insights into chordate and vertebrate origins.</title>
        <authorList>
            <person name="Dehal P."/>
            <person name="Satou Y."/>
            <person name="Campbell R.K."/>
            <person name="Chapman J."/>
            <person name="Degnan B."/>
            <person name="De Tomaso A."/>
            <person name="Davidson B."/>
            <person name="Di Gregorio A."/>
            <person name="Gelpke M."/>
            <person name="Goodstein D.M."/>
            <person name="Harafuji N."/>
            <person name="Hastings K.E."/>
            <person name="Ho I."/>
            <person name="Hotta K."/>
            <person name="Huang W."/>
            <person name="Kawashima T."/>
            <person name="Lemaire P."/>
            <person name="Martinez D."/>
            <person name="Meinertzhagen I.A."/>
            <person name="Necula S."/>
            <person name="Nonaka M."/>
            <person name="Putnam N."/>
            <person name="Rash S."/>
            <person name="Saiga H."/>
            <person name="Satake M."/>
            <person name="Terry A."/>
            <person name="Yamada L."/>
            <person name="Wang H.G."/>
            <person name="Awazu S."/>
            <person name="Azumi K."/>
            <person name="Boore J."/>
            <person name="Branno M."/>
            <person name="Chin-Bow S."/>
            <person name="DeSantis R."/>
            <person name="Doyle S."/>
            <person name="Francino P."/>
            <person name="Keys D.N."/>
            <person name="Haga S."/>
            <person name="Hayashi H."/>
            <person name="Hino K."/>
            <person name="Imai K.S."/>
            <person name="Inaba K."/>
            <person name="Kano S."/>
            <person name="Kobayashi K."/>
            <person name="Kobayashi M."/>
            <person name="Lee B.I."/>
            <person name="Makabe K.W."/>
            <person name="Manohar C."/>
            <person name="Matassi G."/>
            <person name="Medina M."/>
            <person name="Mochizuki Y."/>
            <person name="Mount S."/>
            <person name="Morishita T."/>
            <person name="Miura S."/>
            <person name="Nakayama A."/>
            <person name="Nishizaka S."/>
            <person name="Nomoto H."/>
            <person name="Ohta F."/>
            <person name="Oishi K."/>
            <person name="Rigoutsos I."/>
            <person name="Sano M."/>
            <person name="Sasaki A."/>
            <person name="Sasakura Y."/>
            <person name="Shoguchi E."/>
            <person name="Shin-i T."/>
            <person name="Spagnuolo A."/>
            <person name="Stainier D."/>
            <person name="Suzuki M.M."/>
            <person name="Tassy O."/>
            <person name="Takatori N."/>
            <person name="Tokuoka M."/>
            <person name="Yagi K."/>
            <person name="Yoshizaki F."/>
            <person name="Wada S."/>
            <person name="Zhang C."/>
            <person name="Hyatt P.D."/>
            <person name="Larimer F."/>
            <person name="Detter C."/>
            <person name="Doggett N."/>
            <person name="Glavina T."/>
            <person name="Hawkins T."/>
            <person name="Richardson P."/>
            <person name="Lucas S."/>
            <person name="Kohara Y."/>
            <person name="Levine M."/>
            <person name="Satoh N."/>
            <person name="Rokhsar D.S."/>
        </authorList>
    </citation>
    <scope>NUCLEOTIDE SEQUENCE [LARGE SCALE GENOMIC DNA]</scope>
</reference>
<dbReference type="PROSITE" id="PS00631">
    <property type="entry name" value="CYTOSOL_AP"/>
    <property type="match status" value="1"/>
</dbReference>
<dbReference type="FunCoup" id="H2Y048">
    <property type="interactions" value="17"/>
</dbReference>
<dbReference type="Ensembl" id="ENSCINT00000030691.1">
    <property type="protein sequence ID" value="ENSCINP00000035282.1"/>
    <property type="gene ID" value="ENSCING00000004383.3"/>
</dbReference>
<dbReference type="GO" id="GO:0030145">
    <property type="term" value="F:manganese ion binding"/>
    <property type="evidence" value="ECO:0007669"/>
    <property type="project" value="InterPro"/>
</dbReference>
<dbReference type="MEROPS" id="M17.011"/>
<reference evidence="6" key="4">
    <citation type="submission" date="2025-09" db="UniProtKB">
        <authorList>
            <consortium name="Ensembl"/>
        </authorList>
    </citation>
    <scope>IDENTIFICATION</scope>
</reference>
<dbReference type="PANTHER" id="PTHR11963">
    <property type="entry name" value="LEUCINE AMINOPEPTIDASE-RELATED"/>
    <property type="match status" value="1"/>
</dbReference>
<dbReference type="Gene3D" id="3.40.630.10">
    <property type="entry name" value="Zn peptidases"/>
    <property type="match status" value="1"/>
</dbReference>
<dbReference type="CDD" id="cd00433">
    <property type="entry name" value="Peptidase_M17"/>
    <property type="match status" value="1"/>
</dbReference>
<dbReference type="EMBL" id="EAAA01001549">
    <property type="status" value="NOT_ANNOTATED_CDS"/>
    <property type="molecule type" value="Genomic_DNA"/>
</dbReference>
<keyword evidence="7" id="KW-1185">Reference proteome</keyword>
<reference evidence="6" key="3">
    <citation type="submission" date="2025-08" db="UniProtKB">
        <authorList>
            <consortium name="Ensembl"/>
        </authorList>
    </citation>
    <scope>IDENTIFICATION</scope>
</reference>
<evidence type="ECO:0000313" key="7">
    <source>
        <dbReference type="Proteomes" id="UP000008144"/>
    </source>
</evidence>
<dbReference type="InterPro" id="IPR000819">
    <property type="entry name" value="Peptidase_M17_C"/>
</dbReference>
<dbReference type="Proteomes" id="UP000008144">
    <property type="component" value="Chromosome 2"/>
</dbReference>
<keyword evidence="3" id="KW-0645">Protease</keyword>
<dbReference type="STRING" id="7719.ENSCINP00000035282"/>
<gene>
    <name evidence="6" type="primary">LOC100186137</name>
</gene>
<dbReference type="GO" id="GO:0006508">
    <property type="term" value="P:proteolysis"/>
    <property type="evidence" value="ECO:0000318"/>
    <property type="project" value="GO_Central"/>
</dbReference>
<dbReference type="GO" id="GO:0070006">
    <property type="term" value="F:metalloaminopeptidase activity"/>
    <property type="evidence" value="ECO:0007669"/>
    <property type="project" value="InterPro"/>
</dbReference>
<dbReference type="OMA" id="ISCFKAP"/>
<reference evidence="6" key="2">
    <citation type="journal article" date="2008" name="Genome Biol.">
        <title>Improved genome assembly and evidence-based global gene model set for the chordate Ciona intestinalis: new insight into intron and operon populations.</title>
        <authorList>
            <person name="Satou Y."/>
            <person name="Mineta K."/>
            <person name="Ogasawara M."/>
            <person name="Sasakura Y."/>
            <person name="Shoguchi E."/>
            <person name="Ueno K."/>
            <person name="Yamada L."/>
            <person name="Matsumoto J."/>
            <person name="Wasserscheid J."/>
            <person name="Dewar K."/>
            <person name="Wiley G.B."/>
            <person name="Macmil S.L."/>
            <person name="Roe B.A."/>
            <person name="Zeller R.W."/>
            <person name="Hastings K.E."/>
            <person name="Lemaire P."/>
            <person name="Lindquist E."/>
            <person name="Endo T."/>
            <person name="Hotta K."/>
            <person name="Inaba K."/>
        </authorList>
    </citation>
    <scope>NUCLEOTIDE SEQUENCE [LARGE SCALE GENOMIC DNA]</scope>
    <source>
        <strain evidence="6">wild type</strain>
    </source>
</reference>
<dbReference type="SUPFAM" id="SSF53187">
    <property type="entry name" value="Zn-dependent exopeptidases"/>
    <property type="match status" value="1"/>
</dbReference>
<accession>H2Y048</accession>
<dbReference type="InterPro" id="IPR011356">
    <property type="entry name" value="Leucine_aapep/pepB"/>
</dbReference>
<evidence type="ECO:0000256" key="2">
    <source>
        <dbReference type="ARBA" id="ARBA00022438"/>
    </source>
</evidence>
<dbReference type="GO" id="GO:0008233">
    <property type="term" value="F:peptidase activity"/>
    <property type="evidence" value="ECO:0000318"/>
    <property type="project" value="GO_Central"/>
</dbReference>
<evidence type="ECO:0000256" key="1">
    <source>
        <dbReference type="ARBA" id="ARBA00009528"/>
    </source>
</evidence>
<comment type="similarity">
    <text evidence="1">Belongs to the peptidase M17 family.</text>
</comment>
<dbReference type="Pfam" id="PF00883">
    <property type="entry name" value="Peptidase_M17"/>
    <property type="match status" value="1"/>
</dbReference>
<organism evidence="6 7">
    <name type="scientific">Ciona intestinalis</name>
    <name type="common">Transparent sea squirt</name>
    <name type="synonym">Ascidia intestinalis</name>
    <dbReference type="NCBI Taxonomy" id="7719"/>
    <lineage>
        <taxon>Eukaryota</taxon>
        <taxon>Metazoa</taxon>
        <taxon>Chordata</taxon>
        <taxon>Tunicata</taxon>
        <taxon>Ascidiacea</taxon>
        <taxon>Phlebobranchia</taxon>
        <taxon>Cionidae</taxon>
        <taxon>Ciona</taxon>
    </lineage>
</organism>
<name>H2Y048_CIOIN</name>
<dbReference type="AlphaFoldDB" id="H2Y048"/>